<dbReference type="InterPro" id="IPR020806">
    <property type="entry name" value="PKS_PP-bd"/>
</dbReference>
<sequence>MMIADVTNFQQVHGLIQRFTKTCYPIRGIIHSAVVAEDRTLGNLTQEQLSLVLPPKVLGAWYLHQVTQLLHAPIHFFIMFSSIRNYLLEVASASYNAGNQFLDVISHYRFSKLNLPALSISLPAVSGAEIFHCHKEMLSTLKVTQGFELMPTGKANSTESSMNKKETIIERNQSAVARLLGAASVDRIVIDRSLVSQGMDSLAGVLLYNWLGQETDIYIPLVDLLQEHSIEKIGTLVYNKLNEKEQKTTSVTEEHDSEFNLINENKVQFSNTSTYTGLENLICLHRSNQNNTSTLFCITQISNNNNDEDLFTFFIDKLSNEKDETSSNDIYALQIPSSLSSSSISTYAQILLHECVVFNHVDLIK</sequence>
<evidence type="ECO:0000313" key="5">
    <source>
        <dbReference type="EMBL" id="CAF3995611.1"/>
    </source>
</evidence>
<dbReference type="PANTHER" id="PTHR43775:SF37">
    <property type="entry name" value="SI:DKEY-61P9.11"/>
    <property type="match status" value="1"/>
</dbReference>
<dbReference type="InterPro" id="IPR057326">
    <property type="entry name" value="KR_dom"/>
</dbReference>
<evidence type="ECO:0000313" key="4">
    <source>
        <dbReference type="EMBL" id="CAF1313315.1"/>
    </source>
</evidence>
<dbReference type="SUPFAM" id="SSF47336">
    <property type="entry name" value="ACP-like"/>
    <property type="match status" value="1"/>
</dbReference>
<dbReference type="InterPro" id="IPR013968">
    <property type="entry name" value="PKS_KR"/>
</dbReference>
<comment type="caution">
    <text evidence="6">The sequence shown here is derived from an EMBL/GenBank/DDBJ whole genome shotgun (WGS) entry which is preliminary data.</text>
</comment>
<evidence type="ECO:0000256" key="2">
    <source>
        <dbReference type="ARBA" id="ARBA00022553"/>
    </source>
</evidence>
<dbReference type="InterPro" id="IPR036291">
    <property type="entry name" value="NAD(P)-bd_dom_sf"/>
</dbReference>
<name>A0A819P7N8_9BILA</name>
<feature type="domain" description="Carrier" evidence="3">
    <location>
        <begin position="166"/>
        <end position="241"/>
    </location>
</feature>
<evidence type="ECO:0000256" key="1">
    <source>
        <dbReference type="ARBA" id="ARBA00022450"/>
    </source>
</evidence>
<dbReference type="Proteomes" id="UP000663891">
    <property type="component" value="Unassembled WGS sequence"/>
</dbReference>
<dbReference type="SUPFAM" id="SSF51735">
    <property type="entry name" value="NAD(P)-binding Rossmann-fold domains"/>
    <property type="match status" value="1"/>
</dbReference>
<gene>
    <name evidence="6" type="ORF">KXQ929_LOCUS28744</name>
    <name evidence="5" type="ORF">OKA104_LOCUS29475</name>
    <name evidence="4" type="ORF">VCS650_LOCUS31721</name>
</gene>
<dbReference type="InterPro" id="IPR009081">
    <property type="entry name" value="PP-bd_ACP"/>
</dbReference>
<dbReference type="SMART" id="SM00822">
    <property type="entry name" value="PKS_KR"/>
    <property type="match status" value="1"/>
</dbReference>
<dbReference type="EMBL" id="CAJNON010000551">
    <property type="protein sequence ID" value="CAF1313315.1"/>
    <property type="molecule type" value="Genomic_DNA"/>
</dbReference>
<protein>
    <recommendedName>
        <fullName evidence="3">Carrier domain-containing protein</fullName>
    </recommendedName>
</protein>
<dbReference type="Pfam" id="PF23297">
    <property type="entry name" value="ACP_SdgA_C"/>
    <property type="match status" value="1"/>
</dbReference>
<dbReference type="EMBL" id="CAJOBB010002881">
    <property type="protein sequence ID" value="CAF4005576.1"/>
    <property type="molecule type" value="Genomic_DNA"/>
</dbReference>
<evidence type="ECO:0000313" key="6">
    <source>
        <dbReference type="EMBL" id="CAF4005576.1"/>
    </source>
</evidence>
<dbReference type="EMBL" id="CAJOAY010003007">
    <property type="protein sequence ID" value="CAF3995611.1"/>
    <property type="molecule type" value="Genomic_DNA"/>
</dbReference>
<dbReference type="Proteomes" id="UP000663868">
    <property type="component" value="Unassembled WGS sequence"/>
</dbReference>
<evidence type="ECO:0000259" key="3">
    <source>
        <dbReference type="PROSITE" id="PS50075"/>
    </source>
</evidence>
<dbReference type="InterPro" id="IPR036736">
    <property type="entry name" value="ACP-like_sf"/>
</dbReference>
<proteinExistence type="predicted"/>
<dbReference type="OrthoDB" id="10050735at2759"/>
<dbReference type="PANTHER" id="PTHR43775">
    <property type="entry name" value="FATTY ACID SYNTHASE"/>
    <property type="match status" value="1"/>
</dbReference>
<accession>A0A819P7N8</accession>
<dbReference type="Pfam" id="PF08659">
    <property type="entry name" value="KR"/>
    <property type="match status" value="1"/>
</dbReference>
<dbReference type="PROSITE" id="PS50075">
    <property type="entry name" value="CARRIER"/>
    <property type="match status" value="1"/>
</dbReference>
<dbReference type="InterPro" id="IPR050091">
    <property type="entry name" value="PKS_NRPS_Biosynth_Enz"/>
</dbReference>
<dbReference type="SMART" id="SM00823">
    <property type="entry name" value="PKS_PP"/>
    <property type="match status" value="1"/>
</dbReference>
<organism evidence="6 7">
    <name type="scientific">Adineta steineri</name>
    <dbReference type="NCBI Taxonomy" id="433720"/>
    <lineage>
        <taxon>Eukaryota</taxon>
        <taxon>Metazoa</taxon>
        <taxon>Spiralia</taxon>
        <taxon>Gnathifera</taxon>
        <taxon>Rotifera</taxon>
        <taxon>Eurotatoria</taxon>
        <taxon>Bdelloidea</taxon>
        <taxon>Adinetida</taxon>
        <taxon>Adinetidae</taxon>
        <taxon>Adineta</taxon>
    </lineage>
</organism>
<dbReference type="GO" id="GO:0031177">
    <property type="term" value="F:phosphopantetheine binding"/>
    <property type="evidence" value="ECO:0007669"/>
    <property type="project" value="InterPro"/>
</dbReference>
<dbReference type="Gene3D" id="3.40.50.720">
    <property type="entry name" value="NAD(P)-binding Rossmann-like Domain"/>
    <property type="match status" value="1"/>
</dbReference>
<dbReference type="GO" id="GO:0004312">
    <property type="term" value="F:fatty acid synthase activity"/>
    <property type="evidence" value="ECO:0007669"/>
    <property type="project" value="TreeGrafter"/>
</dbReference>
<keyword evidence="2" id="KW-0597">Phosphoprotein</keyword>
<dbReference type="GO" id="GO:0006633">
    <property type="term" value="P:fatty acid biosynthetic process"/>
    <property type="evidence" value="ECO:0007669"/>
    <property type="project" value="TreeGrafter"/>
</dbReference>
<dbReference type="Gene3D" id="1.10.1200.10">
    <property type="entry name" value="ACP-like"/>
    <property type="match status" value="1"/>
</dbReference>
<dbReference type="Proteomes" id="UP000663881">
    <property type="component" value="Unassembled WGS sequence"/>
</dbReference>
<keyword evidence="1" id="KW-0596">Phosphopantetheine</keyword>
<evidence type="ECO:0000313" key="7">
    <source>
        <dbReference type="Proteomes" id="UP000663868"/>
    </source>
</evidence>
<reference evidence="6" key="1">
    <citation type="submission" date="2021-02" db="EMBL/GenBank/DDBJ databases">
        <authorList>
            <person name="Nowell W R."/>
        </authorList>
    </citation>
    <scope>NUCLEOTIDE SEQUENCE</scope>
</reference>
<dbReference type="AlphaFoldDB" id="A0A819P7N8"/>